<keyword evidence="16" id="KW-1185">Reference proteome</keyword>
<evidence type="ECO:0000256" key="8">
    <source>
        <dbReference type="ARBA" id="ARBA00022676"/>
    </source>
</evidence>
<dbReference type="OrthoDB" id="10067394at2759"/>
<dbReference type="PANTHER" id="PTHR32179:SF3">
    <property type="entry name" value="NICOTINATE-NUCLEOTIDE PYROPHOSPHORYLASE [CARBOXYLATING]"/>
    <property type="match status" value="1"/>
</dbReference>
<dbReference type="Gene3D" id="3.90.1170.20">
    <property type="entry name" value="Quinolinate phosphoribosyl transferase, N-terminal domain"/>
    <property type="match status" value="1"/>
</dbReference>
<evidence type="ECO:0000256" key="6">
    <source>
        <dbReference type="ARBA" id="ARBA00020990"/>
    </source>
</evidence>
<evidence type="ECO:0000256" key="5">
    <source>
        <dbReference type="ARBA" id="ARBA00011944"/>
    </source>
</evidence>
<sequence>MTTADSKRHLPTTSLIPNTMNSLSTPELANLLPPCWATMVTEWLKEDTPSFDYGGFVVGEKQETAVLLGKSKGVVAGKPFFDEVFKQVGCRVEWLVEEGEAFEPIKEVAYVYGPARQLLMGERVALNMLARCSGIATRARHLRQLKDAHGFPGIIAGTRKTTPGFRIVEKYAMLVGGIDTHRMDLSSCIMLKDNHIWSQGSIPAAVAKARAAGGFSIKIEVECRSEAEADEAVEAGADIIMLDNFDAKGLKAAAASLRQRWTERGRPNVLIEASGGITEETITEYFCPDINIVSLGSVTQGVPHVDFSLKIQRASA</sequence>
<dbReference type="GO" id="GO:0009435">
    <property type="term" value="P:NAD+ biosynthetic process"/>
    <property type="evidence" value="ECO:0007669"/>
    <property type="project" value="InterPro"/>
</dbReference>
<dbReference type="InterPro" id="IPR027277">
    <property type="entry name" value="NadC/ModD"/>
</dbReference>
<evidence type="ECO:0000256" key="7">
    <source>
        <dbReference type="ARBA" id="ARBA00022642"/>
    </source>
</evidence>
<evidence type="ECO:0000256" key="9">
    <source>
        <dbReference type="ARBA" id="ARBA00022679"/>
    </source>
</evidence>
<protein>
    <recommendedName>
        <fullName evidence="6 12">Nicotinate-nucleotide pyrophosphorylase [carboxylating]</fullName>
        <ecNumber evidence="5 12">2.4.2.19</ecNumber>
    </recommendedName>
    <alternativeName>
        <fullName evidence="10 12">Quinolinate phosphoribosyltransferase [decarboxylating]</fullName>
    </alternativeName>
</protein>
<accession>A0A9W7ZJB5</accession>
<organism evidence="15 16">
    <name type="scientific">Tieghemiomyces parasiticus</name>
    <dbReference type="NCBI Taxonomy" id="78921"/>
    <lineage>
        <taxon>Eukaryota</taxon>
        <taxon>Fungi</taxon>
        <taxon>Fungi incertae sedis</taxon>
        <taxon>Zoopagomycota</taxon>
        <taxon>Kickxellomycotina</taxon>
        <taxon>Dimargaritomycetes</taxon>
        <taxon>Dimargaritales</taxon>
        <taxon>Dimargaritaceae</taxon>
        <taxon>Tieghemiomyces</taxon>
    </lineage>
</organism>
<dbReference type="FunFam" id="3.20.20.70:FF:000090">
    <property type="entry name" value="Nicotinate-nucleotide pyrophosphorylase [carboxylating]"/>
    <property type="match status" value="1"/>
</dbReference>
<dbReference type="Pfam" id="PF01729">
    <property type="entry name" value="QRPTase_C"/>
    <property type="match status" value="1"/>
</dbReference>
<dbReference type="InterPro" id="IPR013785">
    <property type="entry name" value="Aldolase_TIM"/>
</dbReference>
<comment type="similarity">
    <text evidence="3 12">Belongs to the NadC/ModD family.</text>
</comment>
<dbReference type="InterPro" id="IPR037128">
    <property type="entry name" value="Quinolinate_PRibosylTase_N_sf"/>
</dbReference>
<dbReference type="InterPro" id="IPR002638">
    <property type="entry name" value="Quinolinate_PRibosylTrfase_C"/>
</dbReference>
<evidence type="ECO:0000259" key="13">
    <source>
        <dbReference type="Pfam" id="PF01729"/>
    </source>
</evidence>
<dbReference type="CDD" id="cd01572">
    <property type="entry name" value="QPRTase"/>
    <property type="match status" value="1"/>
</dbReference>
<evidence type="ECO:0000313" key="15">
    <source>
        <dbReference type="EMBL" id="KAJ1910529.1"/>
    </source>
</evidence>
<reference evidence="15" key="1">
    <citation type="submission" date="2022-07" db="EMBL/GenBank/DDBJ databases">
        <title>Phylogenomic reconstructions and comparative analyses of Kickxellomycotina fungi.</title>
        <authorList>
            <person name="Reynolds N.K."/>
            <person name="Stajich J.E."/>
            <person name="Barry K."/>
            <person name="Grigoriev I.V."/>
            <person name="Crous P."/>
            <person name="Smith M.E."/>
        </authorList>
    </citation>
    <scope>NUCLEOTIDE SEQUENCE</scope>
    <source>
        <strain evidence="15">RSA 861</strain>
    </source>
</reference>
<evidence type="ECO:0000256" key="2">
    <source>
        <dbReference type="ARBA" id="ARBA00004893"/>
    </source>
</evidence>
<gene>
    <name evidence="15" type="primary">BNA6_2</name>
    <name evidence="15" type="ORF">IWQ60_010609</name>
</gene>
<keyword evidence="9 12" id="KW-0808">Transferase</keyword>
<dbReference type="GO" id="GO:0005737">
    <property type="term" value="C:cytoplasm"/>
    <property type="evidence" value="ECO:0007669"/>
    <property type="project" value="TreeGrafter"/>
</dbReference>
<dbReference type="PANTHER" id="PTHR32179">
    <property type="entry name" value="NICOTINATE-NUCLEOTIDE PYROPHOSPHORYLASE [CARBOXYLATING]"/>
    <property type="match status" value="1"/>
</dbReference>
<evidence type="ECO:0000256" key="12">
    <source>
        <dbReference type="PIRNR" id="PIRNR006250"/>
    </source>
</evidence>
<dbReference type="NCBIfam" id="TIGR00078">
    <property type="entry name" value="nadC"/>
    <property type="match status" value="1"/>
</dbReference>
<dbReference type="SUPFAM" id="SSF54675">
    <property type="entry name" value="Nicotinate/Quinolinate PRTase N-terminal domain-like"/>
    <property type="match status" value="1"/>
</dbReference>
<evidence type="ECO:0000313" key="16">
    <source>
        <dbReference type="Proteomes" id="UP001150569"/>
    </source>
</evidence>
<comment type="pathway">
    <text evidence="2 12">Cofactor biosynthesis; NAD(+) biosynthesis; nicotinate D-ribonucleotide from quinolinate: step 1/1.</text>
</comment>
<evidence type="ECO:0000256" key="11">
    <source>
        <dbReference type="ARBA" id="ARBA00047445"/>
    </source>
</evidence>
<feature type="domain" description="Quinolinate phosphoribosyl transferase N-terminal" evidence="14">
    <location>
        <begin position="59"/>
        <end position="133"/>
    </location>
</feature>
<dbReference type="SUPFAM" id="SSF51690">
    <property type="entry name" value="Nicotinate/Quinolinate PRTase C-terminal domain-like"/>
    <property type="match status" value="1"/>
</dbReference>
<proteinExistence type="inferred from homology"/>
<dbReference type="AlphaFoldDB" id="A0A9W7ZJB5"/>
<evidence type="ECO:0000259" key="14">
    <source>
        <dbReference type="Pfam" id="PF02749"/>
    </source>
</evidence>
<dbReference type="EMBL" id="JANBPT010001038">
    <property type="protein sequence ID" value="KAJ1910529.1"/>
    <property type="molecule type" value="Genomic_DNA"/>
</dbReference>
<name>A0A9W7ZJB5_9FUNG</name>
<dbReference type="InterPro" id="IPR036068">
    <property type="entry name" value="Nicotinate_pribotase-like_C"/>
</dbReference>
<dbReference type="Pfam" id="PF02749">
    <property type="entry name" value="QRPTase_N"/>
    <property type="match status" value="1"/>
</dbReference>
<evidence type="ECO:0000256" key="10">
    <source>
        <dbReference type="ARBA" id="ARBA00033102"/>
    </source>
</evidence>
<dbReference type="GO" id="GO:0034213">
    <property type="term" value="P:quinolinate catabolic process"/>
    <property type="evidence" value="ECO:0007669"/>
    <property type="project" value="TreeGrafter"/>
</dbReference>
<dbReference type="GO" id="GO:0004514">
    <property type="term" value="F:nicotinate-nucleotide diphosphorylase (carboxylating) activity"/>
    <property type="evidence" value="ECO:0007669"/>
    <property type="project" value="UniProtKB-EC"/>
</dbReference>
<keyword evidence="7 12" id="KW-0662">Pyridine nucleotide biosynthesis</keyword>
<dbReference type="PIRSF" id="PIRSF006250">
    <property type="entry name" value="NadC_ModD"/>
    <property type="match status" value="1"/>
</dbReference>
<comment type="function">
    <text evidence="1 12">Involved in the catabolism of quinolinic acid (QA).</text>
</comment>
<evidence type="ECO:0000256" key="1">
    <source>
        <dbReference type="ARBA" id="ARBA00003237"/>
    </source>
</evidence>
<evidence type="ECO:0000256" key="4">
    <source>
        <dbReference type="ARBA" id="ARBA00011218"/>
    </source>
</evidence>
<keyword evidence="8 12" id="KW-0328">Glycosyltransferase</keyword>
<dbReference type="EC" id="2.4.2.19" evidence="5 12"/>
<dbReference type="InterPro" id="IPR004393">
    <property type="entry name" value="NadC"/>
</dbReference>
<dbReference type="FunFam" id="3.90.1170.20:FF:000003">
    <property type="entry name" value="Nicotinate-nucleotide pyrophosphorylase [carboxylating]"/>
    <property type="match status" value="1"/>
</dbReference>
<feature type="domain" description="Quinolinate phosphoribosyl transferase C-terminal" evidence="13">
    <location>
        <begin position="135"/>
        <end position="310"/>
    </location>
</feature>
<dbReference type="Gene3D" id="3.20.20.70">
    <property type="entry name" value="Aldolase class I"/>
    <property type="match status" value="1"/>
</dbReference>
<comment type="subunit">
    <text evidence="4 12">Hexamer formed by 3 homodimers.</text>
</comment>
<evidence type="ECO:0000256" key="3">
    <source>
        <dbReference type="ARBA" id="ARBA00009400"/>
    </source>
</evidence>
<comment type="caution">
    <text evidence="15">The sequence shown here is derived from an EMBL/GenBank/DDBJ whole genome shotgun (WGS) entry which is preliminary data.</text>
</comment>
<dbReference type="InterPro" id="IPR022412">
    <property type="entry name" value="Quinolinate_PRibosylTrfase_N"/>
</dbReference>
<comment type="catalytic activity">
    <reaction evidence="11 12">
        <text>nicotinate beta-D-ribonucleotide + CO2 + diphosphate = quinolinate + 5-phospho-alpha-D-ribose 1-diphosphate + 2 H(+)</text>
        <dbReference type="Rhea" id="RHEA:12733"/>
        <dbReference type="ChEBI" id="CHEBI:15378"/>
        <dbReference type="ChEBI" id="CHEBI:16526"/>
        <dbReference type="ChEBI" id="CHEBI:29959"/>
        <dbReference type="ChEBI" id="CHEBI:33019"/>
        <dbReference type="ChEBI" id="CHEBI:57502"/>
        <dbReference type="ChEBI" id="CHEBI:58017"/>
        <dbReference type="EC" id="2.4.2.19"/>
    </reaction>
</comment>
<dbReference type="Proteomes" id="UP001150569">
    <property type="component" value="Unassembled WGS sequence"/>
</dbReference>